<evidence type="ECO:0000313" key="2">
    <source>
        <dbReference type="EMBL" id="MEK0084078.1"/>
    </source>
</evidence>
<dbReference type="EMBL" id="JBBLZC010000012">
    <property type="protein sequence ID" value="MEK0084078.1"/>
    <property type="molecule type" value="Genomic_DNA"/>
</dbReference>
<evidence type="ECO:0000313" key="3">
    <source>
        <dbReference type="Proteomes" id="UP001375743"/>
    </source>
</evidence>
<protein>
    <submittedName>
        <fullName evidence="2">Glycosyltransferase</fullName>
        <ecNumber evidence="2">2.4.-.-</ecNumber>
    </submittedName>
</protein>
<reference evidence="2 3" key="1">
    <citation type="submission" date="2024-01" db="EMBL/GenBank/DDBJ databases">
        <title>Multi-omics insights into the function and evolution of sodium benzoate biodegradation pathways in Benzoatithermus flavus gen. nov., sp. nov. from hot spring.</title>
        <authorList>
            <person name="Hu C.-J."/>
            <person name="Li W.-J."/>
        </authorList>
    </citation>
    <scope>NUCLEOTIDE SEQUENCE [LARGE SCALE GENOMIC DNA]</scope>
    <source>
        <strain evidence="2 3">SYSU G07066</strain>
    </source>
</reference>
<dbReference type="Proteomes" id="UP001375743">
    <property type="component" value="Unassembled WGS sequence"/>
</dbReference>
<name>A0ABU8XUJ7_9PROT</name>
<keyword evidence="2" id="KW-0808">Transferase</keyword>
<dbReference type="RefSeq" id="WP_418159926.1">
    <property type="nucleotide sequence ID" value="NZ_JBBLZC010000012.1"/>
</dbReference>
<keyword evidence="3" id="KW-1185">Reference proteome</keyword>
<dbReference type="Pfam" id="PF13524">
    <property type="entry name" value="Glyco_trans_1_2"/>
    <property type="match status" value="1"/>
</dbReference>
<comment type="caution">
    <text evidence="2">The sequence shown here is derived from an EMBL/GenBank/DDBJ whole genome shotgun (WGS) entry which is preliminary data.</text>
</comment>
<evidence type="ECO:0000259" key="1">
    <source>
        <dbReference type="Pfam" id="PF13524"/>
    </source>
</evidence>
<feature type="domain" description="Spore protein YkvP/CgeB glycosyl transferase-like" evidence="1">
    <location>
        <begin position="204"/>
        <end position="348"/>
    </location>
</feature>
<proteinExistence type="predicted"/>
<accession>A0ABU8XUJ7</accession>
<dbReference type="EC" id="2.4.-.-" evidence="2"/>
<dbReference type="Gene3D" id="3.40.50.2000">
    <property type="entry name" value="Glycogen Phosphorylase B"/>
    <property type="match status" value="2"/>
</dbReference>
<gene>
    <name evidence="2" type="ORF">U1T56_13015</name>
</gene>
<dbReference type="SUPFAM" id="SSF53756">
    <property type="entry name" value="UDP-Glycosyltransferase/glycogen phosphorylase"/>
    <property type="match status" value="1"/>
</dbReference>
<organism evidence="2 3">
    <name type="scientific">Benzoatithermus flavus</name>
    <dbReference type="NCBI Taxonomy" id="3108223"/>
    <lineage>
        <taxon>Bacteria</taxon>
        <taxon>Pseudomonadati</taxon>
        <taxon>Pseudomonadota</taxon>
        <taxon>Alphaproteobacteria</taxon>
        <taxon>Geminicoccales</taxon>
        <taxon>Geminicoccaceae</taxon>
        <taxon>Benzoatithermus</taxon>
    </lineage>
</organism>
<dbReference type="GO" id="GO:0016757">
    <property type="term" value="F:glycosyltransferase activity"/>
    <property type="evidence" value="ECO:0007669"/>
    <property type="project" value="UniProtKB-KW"/>
</dbReference>
<dbReference type="InterPro" id="IPR055259">
    <property type="entry name" value="YkvP/CgeB_Glyco_trans-like"/>
</dbReference>
<keyword evidence="2" id="KW-0328">Glycosyltransferase</keyword>
<sequence length="375" mass="40820">MKLLIFGLAISSSWGNGHATLWRGLCSALLRRGHRIVFFERDVDYYARHRDLTELPPAGKLVLYPSWPDVLPLARRELAGADAAIVTSYCPDGIAAADLVLDSAVPMRAFYDLDTPVTLTRLAADEAVAYVGPRGLGDFDLVLSYTGGRALEDLRDRLGARRTAPLYGSVDPAVHRPVPSEPGYHADLSYLGTFAADRQAALEVLFIEPARRHPERRFVLGGACYPADFPWTENIFFVRHLPPHEHPAFFSSSRLTLNVTRSAMAAMGYCPSGRLFEAAACGTAILSDVWEGLDAFFAPGREILLARSGADVDAALDMSDDELRRIGTAARERALAEHTAEHRALELERLLGETPVTAAVPLDRPSATAALETGA</sequence>